<sequence>MALLAAALCLVGFAPVAAAGSGHRPSGHGHPSQGGSARDYTALVDPFVGTQGDDGNDMPGAQAPNGLAKVNPRTYPDRNHTGYEYTEDHILGFTHTNLDGVGGSGGGGDILVVPTSGSYSARPSTGSYAHPFSHDDEEAQPGYYRVGLGNIAGEDGAISDADGTIDAEVTATTRSAAHRYSFPDGATPSLVLDLSTNNTQRVASSLTVTTLDDGRAAVSGRIVGHFYNASYTLYYYAETGQPVAGVQTWDDSDELTDATRRSGQDTGAVLTFDPADGEDVELHVTLSPISAEQARTDQRAELGEKSFDEIRAASHDEWNAKLGKVAVSASVATDPTGDLEKLFYTHLYRMFALPANTTSTSGTYRGVDGAVHSAQGFTYYDGWSTWDDFRKYSVFSYIDPEMYGDMVQSMVYLFADAEAAGGQSLGNLMHAAPTIRWERSALVLADALNKGYTGLQRLDEAYTGLERLVGGYSDADLARGYIAGRPGDAVQLGYDQWALAQVAEALGKDDEAAELRAQAALPIENLVKPDAWTAADGTEVGVLTPRDADGAWQTVDYEKFEAANLYQGTLWQYHWYDAYDMDALIDATGGEEATLLALRHMFGEDGPDDGSGMLHSNSNEIDLQTPYLFNYVGEPSLTQKWVRAIYTKETWNRYLGTGSTSEAPSGGGEFTPPVKTQVYSLSPDGLLPTMDNDAGTMSTMFVAAALGLFPVTSGSSQFQVGSPFFDSAVISYDSGRSFRIDARGVSTDDFYIRSATLDGKRFENTWVDYADIVDGGSLSFRMTDKPTRWGSHTEPAYSMSTATGTTAAPAVTAEPTVVEAAADGTVRGSVTLTLHGRATFRGPRGWDLTRWGAATVKGLPSGVKATVRVTGRRTASVRLTGTTSSEARFYVSFTDRAFTGRVSASDVDGQGVTSRSPLRLSMAASARATLEELVGQAADVRQGNYSLRSFTALQQALAAARELLADEDATSVQLSFGADALRTAIDGLAIDEGGFRILQGEESDDWSGGELKNEANSSSGNLGGVRDGAWVQYQGLYFEDELPRYLAVRYATSHSASEEPSTLGVHAGDADGELLATVDLVGTGGWGNYTETSAALSDPQAIVDAERVTFVFGAPSGRSWAANVDWFRLSAQDPSETSDGGSSVVVEAEDWTDSSGGDLKAESNTWSGQSLRNVGGTHDGDWLAYGDVDFGGTDLGEVAVHYVNNSSRCGQNSAIDVYLDEFDPADPGEPFATVDLAVTGSGWGDDGTATAMLPQTVTGTHEVFLRLRTEADASHPYVANIDNLTFSTGSPTEVTVEAEDWSDTSGGSLKNESSTWDDGAVTNVGGTHDGDWLTYAEVDFGSAALDELSVHYVHNSGRCGRDSAIDVYLDGFDPAEPGEPFATVELPSTGSSWSSAGTATVTLPEPVRGTHELTLVLRTDAYDSGHPYVANLDRLTFVDSDAQGQQEVPVDFGGLQEAVDTYGPLADQGEQYGQIDFAVFLRELDAARDMLDAGAATQEEVDAQARRLRLAAEQLDPSAGATA</sequence>
<dbReference type="SMART" id="SM00606">
    <property type="entry name" value="CBD_IV"/>
    <property type="match status" value="3"/>
</dbReference>
<dbReference type="Proteomes" id="UP000515976">
    <property type="component" value="Chromosome"/>
</dbReference>
<feature type="region of interest" description="Disordered" evidence="2">
    <location>
        <begin position="20"/>
        <end position="39"/>
    </location>
</feature>
<dbReference type="GO" id="GO:0030246">
    <property type="term" value="F:carbohydrate binding"/>
    <property type="evidence" value="ECO:0007669"/>
    <property type="project" value="InterPro"/>
</dbReference>
<protein>
    <submittedName>
        <fullName evidence="5">Glycoside hydrolase family 92 protein</fullName>
    </submittedName>
</protein>
<evidence type="ECO:0000256" key="2">
    <source>
        <dbReference type="SAM" id="MobiDB-lite"/>
    </source>
</evidence>
<dbReference type="KEGG" id="pei:H9L10_15045"/>
<dbReference type="InterPro" id="IPR008928">
    <property type="entry name" value="6-hairpin_glycosidase_sf"/>
</dbReference>
<dbReference type="PANTHER" id="PTHR12143">
    <property type="entry name" value="PEPTIDE N-GLYCANASE PNGASE -RELATED"/>
    <property type="match status" value="1"/>
</dbReference>
<dbReference type="Gene3D" id="2.70.98.10">
    <property type="match status" value="1"/>
</dbReference>
<keyword evidence="1 3" id="KW-0732">Signal</keyword>
<dbReference type="Gene3D" id="1.20.1270.70">
    <property type="entry name" value="Designed single chain three-helix bundle"/>
    <property type="match status" value="1"/>
</dbReference>
<feature type="region of interest" description="Disordered" evidence="2">
    <location>
        <begin position="1298"/>
        <end position="1317"/>
    </location>
</feature>
<keyword evidence="6" id="KW-1185">Reference proteome</keyword>
<dbReference type="RefSeq" id="WP_166099315.1">
    <property type="nucleotide sequence ID" value="NZ_BMMY01000005.1"/>
</dbReference>
<evidence type="ECO:0000256" key="1">
    <source>
        <dbReference type="ARBA" id="ARBA00022729"/>
    </source>
</evidence>
<dbReference type="SUPFAM" id="SSF48208">
    <property type="entry name" value="Six-hairpin glycosidases"/>
    <property type="match status" value="1"/>
</dbReference>
<dbReference type="Pfam" id="PF03422">
    <property type="entry name" value="CBM_6"/>
    <property type="match status" value="3"/>
</dbReference>
<evidence type="ECO:0000259" key="4">
    <source>
        <dbReference type="PROSITE" id="PS51175"/>
    </source>
</evidence>
<dbReference type="PROSITE" id="PS51175">
    <property type="entry name" value="CBM6"/>
    <property type="match status" value="3"/>
</dbReference>
<dbReference type="PANTHER" id="PTHR12143:SF39">
    <property type="entry name" value="SECRETED PROTEIN"/>
    <property type="match status" value="1"/>
</dbReference>
<dbReference type="InterPro" id="IPR006584">
    <property type="entry name" value="Cellulose-bd_IV"/>
</dbReference>
<accession>A0A7G9R1J9</accession>
<dbReference type="InterPro" id="IPR041371">
    <property type="entry name" value="GH92_N"/>
</dbReference>
<dbReference type="GO" id="GO:0005975">
    <property type="term" value="P:carbohydrate metabolic process"/>
    <property type="evidence" value="ECO:0007669"/>
    <property type="project" value="InterPro"/>
</dbReference>
<dbReference type="Gene3D" id="1.20.1610.10">
    <property type="entry name" value="alpha-1,2-mannosidases domains"/>
    <property type="match status" value="1"/>
</dbReference>
<feature type="compositionally biased region" description="Polar residues" evidence="2">
    <location>
        <begin position="1303"/>
        <end position="1316"/>
    </location>
</feature>
<dbReference type="InterPro" id="IPR005084">
    <property type="entry name" value="CBM6"/>
</dbReference>
<reference evidence="5 6" key="1">
    <citation type="submission" date="2020-08" db="EMBL/GenBank/DDBJ databases">
        <title>Genome sequence of Phycicoccus endophyticus JCM 31784T.</title>
        <authorList>
            <person name="Hyun D.-W."/>
            <person name="Bae J.-W."/>
        </authorList>
    </citation>
    <scope>NUCLEOTIDE SEQUENCE [LARGE SCALE GENOMIC DNA]</scope>
    <source>
        <strain evidence="5 6">JCM 31784</strain>
    </source>
</reference>
<organism evidence="5 6">
    <name type="scientific">Phycicoccus endophyticus</name>
    <dbReference type="NCBI Taxonomy" id="1690220"/>
    <lineage>
        <taxon>Bacteria</taxon>
        <taxon>Bacillati</taxon>
        <taxon>Actinomycetota</taxon>
        <taxon>Actinomycetes</taxon>
        <taxon>Micrococcales</taxon>
        <taxon>Intrasporangiaceae</taxon>
        <taxon>Phycicoccus</taxon>
    </lineage>
</organism>
<dbReference type="GO" id="GO:0005829">
    <property type="term" value="C:cytosol"/>
    <property type="evidence" value="ECO:0007669"/>
    <property type="project" value="TreeGrafter"/>
</dbReference>
<dbReference type="InterPro" id="IPR014718">
    <property type="entry name" value="GH-type_carb-bd"/>
</dbReference>
<evidence type="ECO:0000256" key="3">
    <source>
        <dbReference type="SAM" id="SignalP"/>
    </source>
</evidence>
<dbReference type="EMBL" id="CP060712">
    <property type="protein sequence ID" value="QNN49474.1"/>
    <property type="molecule type" value="Genomic_DNA"/>
</dbReference>
<feature type="chain" id="PRO_5028926821" evidence="3">
    <location>
        <begin position="20"/>
        <end position="1523"/>
    </location>
</feature>
<dbReference type="InterPro" id="IPR050883">
    <property type="entry name" value="PNGase"/>
</dbReference>
<dbReference type="Pfam" id="PF07971">
    <property type="entry name" value="Glyco_hydro_92"/>
    <property type="match status" value="2"/>
</dbReference>
<dbReference type="GO" id="GO:0006516">
    <property type="term" value="P:glycoprotein catabolic process"/>
    <property type="evidence" value="ECO:0007669"/>
    <property type="project" value="TreeGrafter"/>
</dbReference>
<keyword evidence="5" id="KW-0378">Hydrolase</keyword>
<dbReference type="GO" id="GO:0000224">
    <property type="term" value="F:peptide-N4-(N-acetyl-beta-glucosaminyl)asparagine amidase activity"/>
    <property type="evidence" value="ECO:0007669"/>
    <property type="project" value="TreeGrafter"/>
</dbReference>
<dbReference type="SUPFAM" id="SSF49785">
    <property type="entry name" value="Galactose-binding domain-like"/>
    <property type="match status" value="3"/>
</dbReference>
<gene>
    <name evidence="5" type="ORF">H9L10_15045</name>
</gene>
<feature type="domain" description="CBM6" evidence="4">
    <location>
        <begin position="1144"/>
        <end position="1287"/>
    </location>
</feature>
<evidence type="ECO:0000313" key="6">
    <source>
        <dbReference type="Proteomes" id="UP000515976"/>
    </source>
</evidence>
<dbReference type="Pfam" id="PF17678">
    <property type="entry name" value="Glyco_hydro_92N"/>
    <property type="match status" value="1"/>
</dbReference>
<name>A0A7G9R1J9_9MICO</name>
<dbReference type="InterPro" id="IPR008979">
    <property type="entry name" value="Galactose-bd-like_sf"/>
</dbReference>
<feature type="signal peptide" evidence="3">
    <location>
        <begin position="1"/>
        <end position="19"/>
    </location>
</feature>
<feature type="domain" description="CBM6" evidence="4">
    <location>
        <begin position="1294"/>
        <end position="1438"/>
    </location>
</feature>
<dbReference type="CDD" id="cd04084">
    <property type="entry name" value="CBM6_xylanase-like"/>
    <property type="match status" value="3"/>
</dbReference>
<evidence type="ECO:0000313" key="5">
    <source>
        <dbReference type="EMBL" id="QNN49474.1"/>
    </source>
</evidence>
<feature type="domain" description="CBM6" evidence="4">
    <location>
        <begin position="996"/>
        <end position="1130"/>
    </location>
</feature>
<proteinExistence type="predicted"/>
<dbReference type="Gene3D" id="3.30.2080.10">
    <property type="entry name" value="GH92 mannosidase domain"/>
    <property type="match status" value="1"/>
</dbReference>
<feature type="compositionally biased region" description="Low complexity" evidence="2">
    <location>
        <begin position="20"/>
        <end position="37"/>
    </location>
</feature>
<dbReference type="Gene3D" id="1.20.1050.60">
    <property type="entry name" value="alpha-1,2-mannosidase"/>
    <property type="match status" value="1"/>
</dbReference>
<dbReference type="Gene3D" id="2.60.120.260">
    <property type="entry name" value="Galactose-binding domain-like"/>
    <property type="match status" value="3"/>
</dbReference>
<dbReference type="InterPro" id="IPR012939">
    <property type="entry name" value="Glyco_hydro_92"/>
</dbReference>